<dbReference type="InterPro" id="IPR017452">
    <property type="entry name" value="GPCR_Rhodpsn_7TM"/>
</dbReference>
<dbReference type="GO" id="GO:0008528">
    <property type="term" value="F:G protein-coupled peptide receptor activity"/>
    <property type="evidence" value="ECO:0007669"/>
    <property type="project" value="TreeGrafter"/>
</dbReference>
<evidence type="ECO:0000256" key="5">
    <source>
        <dbReference type="ARBA" id="ARBA00022729"/>
    </source>
</evidence>
<keyword evidence="4 16" id="KW-0812">Transmembrane</keyword>
<keyword evidence="19" id="KW-1185">Reference proteome</keyword>
<evidence type="ECO:0000256" key="11">
    <source>
        <dbReference type="ARBA" id="ARBA00023170"/>
    </source>
</evidence>
<dbReference type="GO" id="GO:0043410">
    <property type="term" value="P:positive regulation of MAPK cascade"/>
    <property type="evidence" value="ECO:0007669"/>
    <property type="project" value="TreeGrafter"/>
</dbReference>
<keyword evidence="7 16" id="KW-1133">Transmembrane helix</keyword>
<dbReference type="PANTHER" id="PTHR46216">
    <property type="entry name" value="PROSAPOSIN RECEPTOR GPR37 FAMILY MEMBER"/>
    <property type="match status" value="1"/>
</dbReference>
<dbReference type="SUPFAM" id="SSF81321">
    <property type="entry name" value="Family A G protein-coupled receptor-like"/>
    <property type="match status" value="1"/>
</dbReference>
<dbReference type="InterPro" id="IPR003909">
    <property type="entry name" value="GPR37_orph"/>
</dbReference>
<dbReference type="EMBL" id="JAFJMO010000019">
    <property type="protein sequence ID" value="KAJ8249641.1"/>
    <property type="molecule type" value="Genomic_DNA"/>
</dbReference>
<feature type="region of interest" description="Disordered" evidence="15">
    <location>
        <begin position="386"/>
        <end position="422"/>
    </location>
</feature>
<evidence type="ECO:0000256" key="15">
    <source>
        <dbReference type="SAM" id="MobiDB-lite"/>
    </source>
</evidence>
<keyword evidence="12" id="KW-0325">Glycoprotein</keyword>
<comment type="subcellular location">
    <subcellularLocation>
        <location evidence="2">Cell membrane</location>
        <topology evidence="2">Multi-pass membrane protein</topology>
    </subcellularLocation>
    <subcellularLocation>
        <location evidence="1">Cell projection</location>
    </subcellularLocation>
</comment>
<evidence type="ECO:0000256" key="2">
    <source>
        <dbReference type="ARBA" id="ARBA00004651"/>
    </source>
</evidence>
<name>A0A9Q1CV26_CONCO</name>
<sequence length="422" mass="45542">METRIMSRFGDEVDGSSKCIESETVNSPPARHRQASCKRKDEQLDSAKPASLLTPGDGNDSSKPSSPSRLGRPNGNRRLKRFAARRLEDTFEYRRRKREMREQVDTFRGQPGALGHRAPGLLPASGGIPGADQDLAVGEVSCKAVPYVEVVSLGVATFTLCALCVDRLRGATNVQMHYETVENCASTAAKLAVIWIGALLLALPELLIHQLVPEAGAGPGAGERERCEVRISPDLPDTVYVLGLTYEGARLWWHFGCYFCLPTLFTAAVSLETARRIRRAEKAGVRGSRERVRAERQMTCAVVALAVLYGVCVIPENARHAVAAHMAARVPRRAADLLRLASQLLLIARAAATPVLLFCVSRPFGRAFLECCCCCCRRRPLAGPQGPHAAAGDPERSGDLELEPAARAHAPANSAAATATSC</sequence>
<keyword evidence="3" id="KW-1003">Cell membrane</keyword>
<evidence type="ECO:0000256" key="4">
    <source>
        <dbReference type="ARBA" id="ARBA00022692"/>
    </source>
</evidence>
<dbReference type="AlphaFoldDB" id="A0A9Q1CV26"/>
<keyword evidence="6" id="KW-0832">Ubl conjugation</keyword>
<evidence type="ECO:0000256" key="13">
    <source>
        <dbReference type="ARBA" id="ARBA00023224"/>
    </source>
</evidence>
<evidence type="ECO:0000256" key="12">
    <source>
        <dbReference type="ARBA" id="ARBA00023180"/>
    </source>
</evidence>
<keyword evidence="10" id="KW-1015">Disulfide bond</keyword>
<organism evidence="18 19">
    <name type="scientific">Conger conger</name>
    <name type="common">Conger eel</name>
    <name type="synonym">Muraena conger</name>
    <dbReference type="NCBI Taxonomy" id="82655"/>
    <lineage>
        <taxon>Eukaryota</taxon>
        <taxon>Metazoa</taxon>
        <taxon>Chordata</taxon>
        <taxon>Craniata</taxon>
        <taxon>Vertebrata</taxon>
        <taxon>Euteleostomi</taxon>
        <taxon>Actinopterygii</taxon>
        <taxon>Neopterygii</taxon>
        <taxon>Teleostei</taxon>
        <taxon>Anguilliformes</taxon>
        <taxon>Congridae</taxon>
        <taxon>Conger</taxon>
    </lineage>
</organism>
<keyword evidence="5" id="KW-0732">Signal</keyword>
<dbReference type="GO" id="GO:0043235">
    <property type="term" value="C:receptor complex"/>
    <property type="evidence" value="ECO:0007669"/>
    <property type="project" value="TreeGrafter"/>
</dbReference>
<dbReference type="GO" id="GO:0005886">
    <property type="term" value="C:plasma membrane"/>
    <property type="evidence" value="ECO:0007669"/>
    <property type="project" value="UniProtKB-SubCell"/>
</dbReference>
<feature type="transmembrane region" description="Helical" evidence="16">
    <location>
        <begin position="338"/>
        <end position="360"/>
    </location>
</feature>
<evidence type="ECO:0000313" key="18">
    <source>
        <dbReference type="EMBL" id="KAJ8249641.1"/>
    </source>
</evidence>
<evidence type="ECO:0000256" key="8">
    <source>
        <dbReference type="ARBA" id="ARBA00023040"/>
    </source>
</evidence>
<dbReference type="GO" id="GO:0042995">
    <property type="term" value="C:cell projection"/>
    <property type="evidence" value="ECO:0007669"/>
    <property type="project" value="UniProtKB-SubCell"/>
</dbReference>
<dbReference type="Proteomes" id="UP001152803">
    <property type="component" value="Unassembled WGS sequence"/>
</dbReference>
<dbReference type="Pfam" id="PF00001">
    <property type="entry name" value="7tm_1"/>
    <property type="match status" value="1"/>
</dbReference>
<keyword evidence="9 16" id="KW-0472">Membrane</keyword>
<evidence type="ECO:0000256" key="7">
    <source>
        <dbReference type="ARBA" id="ARBA00022989"/>
    </source>
</evidence>
<evidence type="ECO:0000256" key="6">
    <source>
        <dbReference type="ARBA" id="ARBA00022843"/>
    </source>
</evidence>
<evidence type="ECO:0000259" key="17">
    <source>
        <dbReference type="PROSITE" id="PS50262"/>
    </source>
</evidence>
<reference evidence="18" key="1">
    <citation type="journal article" date="2023" name="Science">
        <title>Genome structures resolve the early diversification of teleost fishes.</title>
        <authorList>
            <person name="Parey E."/>
            <person name="Louis A."/>
            <person name="Montfort J."/>
            <person name="Bouchez O."/>
            <person name="Roques C."/>
            <person name="Iampietro C."/>
            <person name="Lluch J."/>
            <person name="Castinel A."/>
            <person name="Donnadieu C."/>
            <person name="Desvignes T."/>
            <person name="Floi Bucao C."/>
            <person name="Jouanno E."/>
            <person name="Wen M."/>
            <person name="Mejri S."/>
            <person name="Dirks R."/>
            <person name="Jansen H."/>
            <person name="Henkel C."/>
            <person name="Chen W.J."/>
            <person name="Zahm M."/>
            <person name="Cabau C."/>
            <person name="Klopp C."/>
            <person name="Thompson A.W."/>
            <person name="Robinson-Rechavi M."/>
            <person name="Braasch I."/>
            <person name="Lecointre G."/>
            <person name="Bobe J."/>
            <person name="Postlethwait J.H."/>
            <person name="Berthelot C."/>
            <person name="Roest Crollius H."/>
            <person name="Guiguen Y."/>
        </authorList>
    </citation>
    <scope>NUCLEOTIDE SEQUENCE</scope>
    <source>
        <strain evidence="18">Concon-B</strain>
    </source>
</reference>
<feature type="compositionally biased region" description="Polar residues" evidence="15">
    <location>
        <begin position="59"/>
        <end position="68"/>
    </location>
</feature>
<evidence type="ECO:0000256" key="10">
    <source>
        <dbReference type="ARBA" id="ARBA00023157"/>
    </source>
</evidence>
<dbReference type="GO" id="GO:0036505">
    <property type="term" value="F:prosaposin receptor activity"/>
    <property type="evidence" value="ECO:0007669"/>
    <property type="project" value="TreeGrafter"/>
</dbReference>
<evidence type="ECO:0000256" key="1">
    <source>
        <dbReference type="ARBA" id="ARBA00004316"/>
    </source>
</evidence>
<proteinExistence type="predicted"/>
<feature type="region of interest" description="Disordered" evidence="15">
    <location>
        <begin position="1"/>
        <end position="78"/>
    </location>
</feature>
<keyword evidence="14" id="KW-0966">Cell projection</keyword>
<dbReference type="PROSITE" id="PS50262">
    <property type="entry name" value="G_PROTEIN_RECEP_F1_2"/>
    <property type="match status" value="1"/>
</dbReference>
<evidence type="ECO:0000256" key="3">
    <source>
        <dbReference type="ARBA" id="ARBA00022475"/>
    </source>
</evidence>
<keyword evidence="8" id="KW-0297">G-protein coupled receptor</keyword>
<evidence type="ECO:0000256" key="14">
    <source>
        <dbReference type="ARBA" id="ARBA00023273"/>
    </source>
</evidence>
<dbReference type="PRINTS" id="PR01421">
    <property type="entry name" value="GPR37ORPHANR"/>
</dbReference>
<feature type="transmembrane region" description="Helical" evidence="16">
    <location>
        <begin position="192"/>
        <end position="212"/>
    </location>
</feature>
<dbReference type="InterPro" id="IPR000276">
    <property type="entry name" value="GPCR_Rhodpsn"/>
</dbReference>
<feature type="transmembrane region" description="Helical" evidence="16">
    <location>
        <begin position="298"/>
        <end position="318"/>
    </location>
</feature>
<keyword evidence="13" id="KW-0807">Transducer</keyword>
<feature type="compositionally biased region" description="Basic and acidic residues" evidence="15">
    <location>
        <begin position="1"/>
        <end position="11"/>
    </location>
</feature>
<gene>
    <name evidence="18" type="ORF">COCON_G00228570</name>
</gene>
<feature type="transmembrane region" description="Helical" evidence="16">
    <location>
        <begin position="251"/>
        <end position="271"/>
    </location>
</feature>
<protein>
    <recommendedName>
        <fullName evidence="17">G-protein coupled receptors family 1 profile domain-containing protein</fullName>
    </recommendedName>
</protein>
<dbReference type="Gene3D" id="1.20.1070.10">
    <property type="entry name" value="Rhodopsin 7-helix transmembrane proteins"/>
    <property type="match status" value="1"/>
</dbReference>
<feature type="domain" description="G-protein coupled receptors family 1 profile" evidence="17">
    <location>
        <begin position="137"/>
        <end position="357"/>
    </location>
</feature>
<comment type="caution">
    <text evidence="18">The sequence shown here is derived from an EMBL/GenBank/DDBJ whole genome shotgun (WGS) entry which is preliminary data.</text>
</comment>
<evidence type="ECO:0000313" key="19">
    <source>
        <dbReference type="Proteomes" id="UP001152803"/>
    </source>
</evidence>
<keyword evidence="11" id="KW-0675">Receptor</keyword>
<feature type="compositionally biased region" description="Low complexity" evidence="15">
    <location>
        <begin position="405"/>
        <end position="422"/>
    </location>
</feature>
<accession>A0A9Q1CV26</accession>
<dbReference type="GO" id="GO:0007193">
    <property type="term" value="P:adenylate cyclase-inhibiting G protein-coupled receptor signaling pathway"/>
    <property type="evidence" value="ECO:0007669"/>
    <property type="project" value="TreeGrafter"/>
</dbReference>
<evidence type="ECO:0000256" key="9">
    <source>
        <dbReference type="ARBA" id="ARBA00023136"/>
    </source>
</evidence>
<evidence type="ECO:0000256" key="16">
    <source>
        <dbReference type="SAM" id="Phobius"/>
    </source>
</evidence>
<dbReference type="PANTHER" id="PTHR46216:SF3">
    <property type="entry name" value="PROSAPOSIN RECEPTOR GPR37"/>
    <property type="match status" value="1"/>
</dbReference>